<keyword evidence="3" id="KW-0804">Transcription</keyword>
<dbReference type="InterPro" id="IPR018060">
    <property type="entry name" value="HTH_AraC"/>
</dbReference>
<evidence type="ECO:0000256" key="1">
    <source>
        <dbReference type="ARBA" id="ARBA00023015"/>
    </source>
</evidence>
<gene>
    <name evidence="5" type="ORF">GCM10023092_02570</name>
</gene>
<keyword evidence="1" id="KW-0805">Transcription regulation</keyword>
<dbReference type="InterPro" id="IPR002818">
    <property type="entry name" value="DJ-1/PfpI"/>
</dbReference>
<dbReference type="PROSITE" id="PS01124">
    <property type="entry name" value="HTH_ARAC_FAMILY_2"/>
    <property type="match status" value="1"/>
</dbReference>
<dbReference type="Pfam" id="PF01965">
    <property type="entry name" value="DJ-1_PfpI"/>
    <property type="match status" value="1"/>
</dbReference>
<dbReference type="Gene3D" id="3.40.50.880">
    <property type="match status" value="1"/>
</dbReference>
<name>A0ABP8MH86_9BACT</name>
<feature type="domain" description="HTH araC/xylS-type" evidence="4">
    <location>
        <begin position="220"/>
        <end position="318"/>
    </location>
</feature>
<evidence type="ECO:0000256" key="2">
    <source>
        <dbReference type="ARBA" id="ARBA00023125"/>
    </source>
</evidence>
<dbReference type="EMBL" id="BAABEZ010000001">
    <property type="protein sequence ID" value="GAA4449052.1"/>
    <property type="molecule type" value="Genomic_DNA"/>
</dbReference>
<reference evidence="6" key="1">
    <citation type="journal article" date="2019" name="Int. J. Syst. Evol. Microbiol.">
        <title>The Global Catalogue of Microorganisms (GCM) 10K type strain sequencing project: providing services to taxonomists for standard genome sequencing and annotation.</title>
        <authorList>
            <consortium name="The Broad Institute Genomics Platform"/>
            <consortium name="The Broad Institute Genome Sequencing Center for Infectious Disease"/>
            <person name="Wu L."/>
            <person name="Ma J."/>
        </authorList>
    </citation>
    <scope>NUCLEOTIDE SEQUENCE [LARGE SCALE GENOMIC DNA]</scope>
    <source>
        <strain evidence="6">JCM 31921</strain>
    </source>
</reference>
<comment type="caution">
    <text evidence="5">The sequence shown here is derived from an EMBL/GenBank/DDBJ whole genome shotgun (WGS) entry which is preliminary data.</text>
</comment>
<keyword evidence="6" id="KW-1185">Reference proteome</keyword>
<dbReference type="SUPFAM" id="SSF52317">
    <property type="entry name" value="Class I glutamine amidotransferase-like"/>
    <property type="match status" value="1"/>
</dbReference>
<sequence>MKHVSILPLHDGTLTSIDSAYQLFSRVNDFMRYQGKPVFYDIEVVGLTEQTKLSGGLYTISSDKTIQNLRKTDVIVLPLLCGNFQTAIRENEPYTDWLIDQYRGGAEIVCLCVGSFYLASIGLLDGRKCAVHWAARNEFAAMFPNVNVIDDAIITDEGGIYTCGGSYAYLNLILYIFEKHCGREISILASKMFEIDIERKSQNPYAIFIGQKNHGDEAVLQVQNRIESHPTDVYTLEDLCRMVNVGRRTFERRFRKCTGNSIVTYIQRVKVEFAKKHLEAGRKTVNEIVYETGYNDVDSFRKVFKKYTDLTPTEYRRKYAARTL</sequence>
<keyword evidence="2" id="KW-0238">DNA-binding</keyword>
<dbReference type="SMART" id="SM00342">
    <property type="entry name" value="HTH_ARAC"/>
    <property type="match status" value="1"/>
</dbReference>
<dbReference type="Pfam" id="PF12833">
    <property type="entry name" value="HTH_18"/>
    <property type="match status" value="1"/>
</dbReference>
<accession>A0ABP8MH86</accession>
<dbReference type="SUPFAM" id="SSF46689">
    <property type="entry name" value="Homeodomain-like"/>
    <property type="match status" value="2"/>
</dbReference>
<dbReference type="PRINTS" id="PR00032">
    <property type="entry name" value="HTHARAC"/>
</dbReference>
<dbReference type="InterPro" id="IPR029062">
    <property type="entry name" value="Class_I_gatase-like"/>
</dbReference>
<dbReference type="InterPro" id="IPR009057">
    <property type="entry name" value="Homeodomain-like_sf"/>
</dbReference>
<dbReference type="Gene3D" id="1.10.10.60">
    <property type="entry name" value="Homeodomain-like"/>
    <property type="match status" value="2"/>
</dbReference>
<evidence type="ECO:0000313" key="5">
    <source>
        <dbReference type="EMBL" id="GAA4449052.1"/>
    </source>
</evidence>
<dbReference type="Proteomes" id="UP001501410">
    <property type="component" value="Unassembled WGS sequence"/>
</dbReference>
<dbReference type="PANTHER" id="PTHR43130:SF3">
    <property type="entry name" value="HTH-TYPE TRANSCRIPTIONAL REGULATOR RV1931C"/>
    <property type="match status" value="1"/>
</dbReference>
<evidence type="ECO:0000313" key="6">
    <source>
        <dbReference type="Proteomes" id="UP001501410"/>
    </source>
</evidence>
<dbReference type="PANTHER" id="PTHR43130">
    <property type="entry name" value="ARAC-FAMILY TRANSCRIPTIONAL REGULATOR"/>
    <property type="match status" value="1"/>
</dbReference>
<organism evidence="5 6">
    <name type="scientific">Rurimicrobium arvi</name>
    <dbReference type="NCBI Taxonomy" id="2049916"/>
    <lineage>
        <taxon>Bacteria</taxon>
        <taxon>Pseudomonadati</taxon>
        <taxon>Bacteroidota</taxon>
        <taxon>Chitinophagia</taxon>
        <taxon>Chitinophagales</taxon>
        <taxon>Chitinophagaceae</taxon>
        <taxon>Rurimicrobium</taxon>
    </lineage>
</organism>
<evidence type="ECO:0000259" key="4">
    <source>
        <dbReference type="PROSITE" id="PS01124"/>
    </source>
</evidence>
<evidence type="ECO:0000256" key="3">
    <source>
        <dbReference type="ARBA" id="ARBA00023163"/>
    </source>
</evidence>
<dbReference type="InterPro" id="IPR020449">
    <property type="entry name" value="Tscrpt_reg_AraC-type_HTH"/>
</dbReference>
<proteinExistence type="predicted"/>
<dbReference type="RefSeq" id="WP_344821877.1">
    <property type="nucleotide sequence ID" value="NZ_BAABEZ010000001.1"/>
</dbReference>
<dbReference type="InterPro" id="IPR052158">
    <property type="entry name" value="INH-QAR"/>
</dbReference>
<protein>
    <submittedName>
        <fullName evidence="5">Helix-turn-helix domain-containing protein</fullName>
    </submittedName>
</protein>